<evidence type="ECO:0000256" key="3">
    <source>
        <dbReference type="ARBA" id="ARBA00023136"/>
    </source>
</evidence>
<feature type="compositionally biased region" description="Basic and acidic residues" evidence="4">
    <location>
        <begin position="599"/>
        <end position="608"/>
    </location>
</feature>
<dbReference type="InterPro" id="IPR011009">
    <property type="entry name" value="Kinase-like_dom_sf"/>
</dbReference>
<dbReference type="Pfam" id="PF00069">
    <property type="entry name" value="Pkinase"/>
    <property type="match status" value="1"/>
</dbReference>
<dbReference type="AlphaFoldDB" id="A0A426ZVL1"/>
<keyword evidence="3" id="KW-0472">Membrane</keyword>
<dbReference type="PANTHER" id="PTHR47985">
    <property type="entry name" value="OS07G0668900 PROTEIN"/>
    <property type="match status" value="1"/>
</dbReference>
<evidence type="ECO:0000256" key="2">
    <source>
        <dbReference type="ARBA" id="ARBA00022527"/>
    </source>
</evidence>
<dbReference type="Gene3D" id="1.10.510.10">
    <property type="entry name" value="Transferase(Phosphotransferase) domain 1"/>
    <property type="match status" value="1"/>
</dbReference>
<keyword evidence="2" id="KW-0418">Kinase</keyword>
<dbReference type="SUPFAM" id="SSF56112">
    <property type="entry name" value="Protein kinase-like (PK-like)"/>
    <property type="match status" value="1"/>
</dbReference>
<accession>A0A426ZVL1</accession>
<organism evidence="6 7">
    <name type="scientific">Ensete ventricosum</name>
    <name type="common">Abyssinian banana</name>
    <name type="synonym">Musa ensete</name>
    <dbReference type="NCBI Taxonomy" id="4639"/>
    <lineage>
        <taxon>Eukaryota</taxon>
        <taxon>Viridiplantae</taxon>
        <taxon>Streptophyta</taxon>
        <taxon>Embryophyta</taxon>
        <taxon>Tracheophyta</taxon>
        <taxon>Spermatophyta</taxon>
        <taxon>Magnoliopsida</taxon>
        <taxon>Liliopsida</taxon>
        <taxon>Zingiberales</taxon>
        <taxon>Musaceae</taxon>
        <taxon>Ensete</taxon>
    </lineage>
</organism>
<evidence type="ECO:0000313" key="6">
    <source>
        <dbReference type="EMBL" id="RRT68026.1"/>
    </source>
</evidence>
<dbReference type="GO" id="GO:0004674">
    <property type="term" value="F:protein serine/threonine kinase activity"/>
    <property type="evidence" value="ECO:0007669"/>
    <property type="project" value="UniProtKB-KW"/>
</dbReference>
<feature type="compositionally biased region" description="Basic and acidic residues" evidence="4">
    <location>
        <begin position="271"/>
        <end position="283"/>
    </location>
</feature>
<evidence type="ECO:0000256" key="4">
    <source>
        <dbReference type="SAM" id="MobiDB-lite"/>
    </source>
</evidence>
<name>A0A426ZVL1_ENSVE</name>
<feature type="domain" description="Protein kinase" evidence="5">
    <location>
        <begin position="1"/>
        <end position="156"/>
    </location>
</feature>
<dbReference type="GO" id="GO:0005524">
    <property type="term" value="F:ATP binding"/>
    <property type="evidence" value="ECO:0007669"/>
    <property type="project" value="InterPro"/>
</dbReference>
<feature type="compositionally biased region" description="Basic residues" evidence="4">
    <location>
        <begin position="683"/>
        <end position="692"/>
    </location>
</feature>
<evidence type="ECO:0000256" key="1">
    <source>
        <dbReference type="ARBA" id="ARBA00004370"/>
    </source>
</evidence>
<proteinExistence type="predicted"/>
<keyword evidence="2" id="KW-0723">Serine/threonine-protein kinase</keyword>
<comment type="subcellular location">
    <subcellularLocation>
        <location evidence="1">Membrane</location>
    </subcellularLocation>
</comment>
<dbReference type="PANTHER" id="PTHR47985:SF3">
    <property type="entry name" value="SERINE_THREONINE-PROTEIN KINASE PBL21-RELATED"/>
    <property type="match status" value="1"/>
</dbReference>
<evidence type="ECO:0000313" key="7">
    <source>
        <dbReference type="Proteomes" id="UP000287651"/>
    </source>
</evidence>
<sequence length="708" mass="74905">MKAANVLLDDDFNPKLSDFGLAKLGPVGDNTHVSTRVMGTYGYCAPDYAMSGKLTLKSDVYSFGVLLLELITGRRAFDSSKIGGQQKLMTWSRPFLGDRRKFHQLADPFLQGRYPPRPFHQLVVIASMCLQEQPHVRPIITDVVVALNHVASQPYTLAPDSKIMSSPPPPLPSSGRVTARERFVVLQDPALVDQPLLLHGHVAAPGDHGLERLDRRVDRRLDGELGAVGAAYVNGGGGRPATVVGIAVVGHGRRRPGLGDRGIPNTTAISDGERERVKKRDEDGMADDGDQDWGIVESLTQPRVVSDGERERVKKREEEAVSRPLKSSLQLTTAAFGPVGGDDARDVGAGGRGGVGVTGVGARLDLATGGGRVADEEVPWAHRRRRALRLAHGLMAVQPGCVHHQVTALGGDSLGARGGGAAEDSPVGGGAAVAGDAAISGGGVTAAGEAQTVVQGIVEVGKKEREGEESRVPTVEGHIQDLVCHQCLGVAHPVEAQQRGGFGAELRGDALHRALGRHHVRQVHHLRPVHVVAAARQRDPQLLPHHNLVHIRQLVDLPDLLVRRQIAEPGHRDVVQAHVPVLHRVDRASRPTRPVRAPATDRDPHSRPGGDSPVGGGGEEEAVGAEEGGVGDLEKGRDGAVGGVLGRLKADQGPASGSDTRGVAGERGGGGAGEAEEEEEHQRRRSRPHRRSASAAADTVPRPLPPSL</sequence>
<evidence type="ECO:0000259" key="5">
    <source>
        <dbReference type="PROSITE" id="PS50011"/>
    </source>
</evidence>
<gene>
    <name evidence="6" type="ORF">B296_00031018</name>
</gene>
<dbReference type="EMBL" id="AMZH03004837">
    <property type="protein sequence ID" value="RRT68026.1"/>
    <property type="molecule type" value="Genomic_DNA"/>
</dbReference>
<dbReference type="PROSITE" id="PS50011">
    <property type="entry name" value="PROTEIN_KINASE_DOM"/>
    <property type="match status" value="1"/>
</dbReference>
<dbReference type="Proteomes" id="UP000287651">
    <property type="component" value="Unassembled WGS sequence"/>
</dbReference>
<dbReference type="InterPro" id="IPR000719">
    <property type="entry name" value="Prot_kinase_dom"/>
</dbReference>
<reference evidence="6 7" key="1">
    <citation type="journal article" date="2014" name="Agronomy (Basel)">
        <title>A Draft Genome Sequence for Ensete ventricosum, the Drought-Tolerant Tree Against Hunger.</title>
        <authorList>
            <person name="Harrison J."/>
            <person name="Moore K.A."/>
            <person name="Paszkiewicz K."/>
            <person name="Jones T."/>
            <person name="Grant M."/>
            <person name="Ambacheew D."/>
            <person name="Muzemil S."/>
            <person name="Studholme D.J."/>
        </authorList>
    </citation>
    <scope>NUCLEOTIDE SEQUENCE [LARGE SCALE GENOMIC DNA]</scope>
</reference>
<keyword evidence="2" id="KW-0808">Transferase</keyword>
<comment type="caution">
    <text evidence="6">The sequence shown here is derived from an EMBL/GenBank/DDBJ whole genome shotgun (WGS) entry which is preliminary data.</text>
</comment>
<feature type="region of interest" description="Disordered" evidence="4">
    <location>
        <begin position="585"/>
        <end position="708"/>
    </location>
</feature>
<protein>
    <recommendedName>
        <fullName evidence="5">Protein kinase domain-containing protein</fullName>
    </recommendedName>
</protein>
<dbReference type="GO" id="GO:0016020">
    <property type="term" value="C:membrane"/>
    <property type="evidence" value="ECO:0007669"/>
    <property type="project" value="UniProtKB-SubCell"/>
</dbReference>
<feature type="region of interest" description="Disordered" evidence="4">
    <location>
        <begin position="255"/>
        <end position="292"/>
    </location>
</feature>